<keyword evidence="2" id="KW-0614">Plasmid</keyword>
<feature type="transmembrane region" description="Helical" evidence="1">
    <location>
        <begin position="30"/>
        <end position="52"/>
    </location>
</feature>
<sequence length="777" mass="85084">MRVVGIAVWIGFLTIYPVAVFTIHTRELAVASLGVLCLLLIVALALAATRSSGGSSEGFWWTTVAAVRRHRVLFATLIVAAAIAPLLVGAQIATGAPLQLSLLGPLALSLVGLSAACSLLGASVVIVPRCLRFYALGPIIGAALLLHAWLAPLSIDRDNPLLRKARMEVTASQDEWDEHCAEEARGTAGIALKERIQDDLQAADDAADDDLPAPRDEPFYLVSAEGGGIRAAYWAAVGLGNMDVASDGRFASRVISLSGVSGGSLGIATWLAAREVPGLSPQQRLGLIEDFLSTDFLSPLIGGLLFLDVPRLFFDGVWPEARRDHVFEKALYDRWKELTGSSFFAQPLRRLCLRAFSKSPHVYFNATDSITGHLVPLGNANFARQNVFYGFANALEHTSLRWVTVAQAVSISARFPFLSPGAEVGITSAQLGLSGQQAEVDAMQQTLDSTPAEDEARELRKKTLQADIDSRAEWPDTDRDALRIANLVDGGYFDNSGLTHSIRALEYYNEWLKNRSRASQQRLMQKTVYVVHFGNDPASACVPLSLGWGDRLSGRARAFIENSKAKLICGNQLDMLEAALRPRAFQFLTTPFEAIFSVRSEHAVSQLQLLTDRFYKGQYASIVAGRQQLREFSLARELSGMYLGPAAVPIEYSNTAWVLDKANVDMLYQEQKGWLQGFAAKGVVPSEGHYQNLEAWREHALDAARRWQCAAKLKGGQPPLGWSLGIRDRELMRCLAIRAAIREGFPVLRPPYEVGSMPLALSQTWLLKDPKPYQPMQ</sequence>
<evidence type="ECO:0008006" key="4">
    <source>
        <dbReference type="Google" id="ProtNLM"/>
    </source>
</evidence>
<feature type="transmembrane region" description="Helical" evidence="1">
    <location>
        <begin position="6"/>
        <end position="23"/>
    </location>
</feature>
<dbReference type="EMBL" id="AP023177">
    <property type="protein sequence ID" value="BCF94935.1"/>
    <property type="molecule type" value="Genomic_DNA"/>
</dbReference>
<gene>
    <name evidence="2" type="ORF">PPGU16_80020</name>
</gene>
<evidence type="ECO:0000256" key="1">
    <source>
        <dbReference type="SAM" id="Phobius"/>
    </source>
</evidence>
<dbReference type="SUPFAM" id="SSF52151">
    <property type="entry name" value="FabD/lysophospholipase-like"/>
    <property type="match status" value="1"/>
</dbReference>
<accession>A0A7I8C2S1</accession>
<keyword evidence="1" id="KW-0812">Transmembrane</keyword>
<protein>
    <recommendedName>
        <fullName evidence="4">PNPLA domain-containing protein</fullName>
    </recommendedName>
</protein>
<keyword evidence="1" id="KW-0472">Membrane</keyword>
<dbReference type="KEGG" id="plad:PPGU16_80020"/>
<geneLocation type="plasmid" evidence="2 3">
    <name>PPGU16_p2</name>
</geneLocation>
<dbReference type="AlphaFoldDB" id="A0A7I8C2S1"/>
<feature type="transmembrane region" description="Helical" evidence="1">
    <location>
        <begin position="133"/>
        <end position="155"/>
    </location>
</feature>
<feature type="transmembrane region" description="Helical" evidence="1">
    <location>
        <begin position="72"/>
        <end position="90"/>
    </location>
</feature>
<keyword evidence="1" id="KW-1133">Transmembrane helix</keyword>
<proteinExistence type="predicted"/>
<organism evidence="2 3">
    <name type="scientific">Paraburkholderia largidicola</name>
    <dbReference type="NCBI Taxonomy" id="3014751"/>
    <lineage>
        <taxon>Bacteria</taxon>
        <taxon>Pseudomonadati</taxon>
        <taxon>Pseudomonadota</taxon>
        <taxon>Betaproteobacteria</taxon>
        <taxon>Burkholderiales</taxon>
        <taxon>Burkholderiaceae</taxon>
        <taxon>Paraburkholderia</taxon>
    </lineage>
</organism>
<feature type="transmembrane region" description="Helical" evidence="1">
    <location>
        <begin position="102"/>
        <end position="127"/>
    </location>
</feature>
<dbReference type="Gene3D" id="3.40.1090.10">
    <property type="entry name" value="Cytosolic phospholipase A2 catalytic domain"/>
    <property type="match status" value="1"/>
</dbReference>
<name>A0A7I8C2S1_9BURK</name>
<evidence type="ECO:0000313" key="3">
    <source>
        <dbReference type="Proteomes" id="UP000510888"/>
    </source>
</evidence>
<dbReference type="Proteomes" id="UP000510888">
    <property type="component" value="Plasmid PPGU16_p2"/>
</dbReference>
<evidence type="ECO:0000313" key="2">
    <source>
        <dbReference type="EMBL" id="BCF94935.1"/>
    </source>
</evidence>
<reference evidence="2 3" key="1">
    <citation type="journal article" date="2020" name="Genes (Basel)">
        <title>Genomic Comparison of Insect Gut Symbionts from Divergent Burkholderia Subclades.</title>
        <authorList>
            <person name="Takeshita K."/>
            <person name="Kikuchi Y."/>
        </authorList>
    </citation>
    <scope>NUCLEOTIDE SEQUENCE [LARGE SCALE GENOMIC DNA]</scope>
    <source>
        <strain evidence="2 3">PGU16</strain>
        <plasmid evidence="2 3">PPGU16_p2</plasmid>
    </source>
</reference>
<keyword evidence="3" id="KW-1185">Reference proteome</keyword>
<dbReference type="InterPro" id="IPR016035">
    <property type="entry name" value="Acyl_Trfase/lysoPLipase"/>
</dbReference>